<reference evidence="2" key="1">
    <citation type="submission" date="2010-05" db="EMBL/GenBank/DDBJ databases">
        <title>The Genome Sequence of Magnaporthe poae strain ATCC 64411.</title>
        <authorList>
            <consortium name="The Broad Institute Genome Sequencing Platform"/>
            <consortium name="Broad Institute Genome Sequencing Center for Infectious Disease"/>
            <person name="Ma L.-J."/>
            <person name="Dead R."/>
            <person name="Young S."/>
            <person name="Zeng Q."/>
            <person name="Koehrsen M."/>
            <person name="Alvarado L."/>
            <person name="Berlin A."/>
            <person name="Chapman S.B."/>
            <person name="Chen Z."/>
            <person name="Freedman E."/>
            <person name="Gellesch M."/>
            <person name="Goldberg J."/>
            <person name="Griggs A."/>
            <person name="Gujja S."/>
            <person name="Heilman E.R."/>
            <person name="Heiman D."/>
            <person name="Hepburn T."/>
            <person name="Howarth C."/>
            <person name="Jen D."/>
            <person name="Larson L."/>
            <person name="Mehta T."/>
            <person name="Neiman D."/>
            <person name="Pearson M."/>
            <person name="Roberts A."/>
            <person name="Saif S."/>
            <person name="Shea T."/>
            <person name="Shenoy N."/>
            <person name="Sisk P."/>
            <person name="Stolte C."/>
            <person name="Sykes S."/>
            <person name="Walk T."/>
            <person name="White J."/>
            <person name="Yandava C."/>
            <person name="Haas B."/>
            <person name="Nusbaum C."/>
            <person name="Birren B."/>
        </authorList>
    </citation>
    <scope>NUCLEOTIDE SEQUENCE</scope>
    <source>
        <strain evidence="2">ATCC 64411</strain>
    </source>
</reference>
<name>A0A0C4E7A0_MAGP6</name>
<protein>
    <submittedName>
        <fullName evidence="2 3">Uncharacterized protein</fullName>
    </submittedName>
</protein>
<evidence type="ECO:0000256" key="1">
    <source>
        <dbReference type="SAM" id="SignalP"/>
    </source>
</evidence>
<dbReference type="AlphaFoldDB" id="A0A0C4E7A0"/>
<keyword evidence="1" id="KW-0732">Signal</keyword>
<gene>
    <name evidence="2" type="ORF">MAPG_08404</name>
</gene>
<dbReference type="VEuPathDB" id="FungiDB:MAPG_08404"/>
<dbReference type="OMA" id="EMMNNST"/>
<dbReference type="OrthoDB" id="5243723at2759"/>
<reference evidence="3" key="4">
    <citation type="journal article" date="2015" name="G3 (Bethesda)">
        <title>Genome sequences of three phytopathogenic species of the Magnaporthaceae family of fungi.</title>
        <authorList>
            <person name="Okagaki L.H."/>
            <person name="Nunes C.C."/>
            <person name="Sailsbery J."/>
            <person name="Clay B."/>
            <person name="Brown D."/>
            <person name="John T."/>
            <person name="Oh Y."/>
            <person name="Young N."/>
            <person name="Fitzgerald M."/>
            <person name="Haas B.J."/>
            <person name="Zeng Q."/>
            <person name="Young S."/>
            <person name="Adiconis X."/>
            <person name="Fan L."/>
            <person name="Levin J.Z."/>
            <person name="Mitchell T.K."/>
            <person name="Okubara P.A."/>
            <person name="Farman M.L."/>
            <person name="Kohn L.M."/>
            <person name="Birren B."/>
            <person name="Ma L.-J."/>
            <person name="Dean R.A."/>
        </authorList>
    </citation>
    <scope>NUCLEOTIDE SEQUENCE</scope>
    <source>
        <strain evidence="3">ATCC 64411 / 73-15</strain>
    </source>
</reference>
<reference evidence="3" key="5">
    <citation type="submission" date="2015-06" db="UniProtKB">
        <authorList>
            <consortium name="EnsemblFungi"/>
        </authorList>
    </citation>
    <scope>IDENTIFICATION</scope>
    <source>
        <strain evidence="3">ATCC 64411</strain>
    </source>
</reference>
<accession>A0A0C4E7A0</accession>
<feature type="signal peptide" evidence="1">
    <location>
        <begin position="1"/>
        <end position="17"/>
    </location>
</feature>
<sequence length="268" mass="29819">MQFFNLAVLALAGVAAAAQDPNNAKCRQISRMERLERLAGDDAKLNQRFMNNGTKVADFKKKVNDNKAKLAELKKDTNLVNICAQKKAARQSTFQCYRMVGMQRFEKMVNNQTVLDRITKNDKAKADELKKKVEANKDKLNKLQSNTTLTQFCAGVETKHQCKRMARLTTKVERDQKIVNDQAALDNRFKKDAVRINLFKARAARDQQKLNELKGNQTLASACNAINQQKKATAPNNTNDKKSAAVALQSMGISATLLTVAAAALMSL</sequence>
<organism evidence="3 4">
    <name type="scientific">Magnaporthiopsis poae (strain ATCC 64411 / 73-15)</name>
    <name type="common">Kentucky bluegrass fungus</name>
    <name type="synonym">Magnaporthe poae</name>
    <dbReference type="NCBI Taxonomy" id="644358"/>
    <lineage>
        <taxon>Eukaryota</taxon>
        <taxon>Fungi</taxon>
        <taxon>Dikarya</taxon>
        <taxon>Ascomycota</taxon>
        <taxon>Pezizomycotina</taxon>
        <taxon>Sordariomycetes</taxon>
        <taxon>Sordariomycetidae</taxon>
        <taxon>Magnaporthales</taxon>
        <taxon>Magnaporthaceae</taxon>
        <taxon>Magnaporthiopsis</taxon>
    </lineage>
</organism>
<proteinExistence type="predicted"/>
<dbReference type="eggNOG" id="ENOG502SY7H">
    <property type="taxonomic scope" value="Eukaryota"/>
</dbReference>
<evidence type="ECO:0000313" key="2">
    <source>
        <dbReference type="EMBL" id="KLU89433.1"/>
    </source>
</evidence>
<reference evidence="2" key="3">
    <citation type="submission" date="2011-03" db="EMBL/GenBank/DDBJ databases">
        <title>Annotation of Magnaporthe poae ATCC 64411.</title>
        <authorList>
            <person name="Ma L.-J."/>
            <person name="Dead R."/>
            <person name="Young S.K."/>
            <person name="Zeng Q."/>
            <person name="Gargeya S."/>
            <person name="Fitzgerald M."/>
            <person name="Haas B."/>
            <person name="Abouelleil A."/>
            <person name="Alvarado L."/>
            <person name="Arachchi H.M."/>
            <person name="Berlin A."/>
            <person name="Brown A."/>
            <person name="Chapman S.B."/>
            <person name="Chen Z."/>
            <person name="Dunbar C."/>
            <person name="Freedman E."/>
            <person name="Gearin G."/>
            <person name="Gellesch M."/>
            <person name="Goldberg J."/>
            <person name="Griggs A."/>
            <person name="Gujja S."/>
            <person name="Heiman D."/>
            <person name="Howarth C."/>
            <person name="Larson L."/>
            <person name="Lui A."/>
            <person name="MacDonald P.J.P."/>
            <person name="Mehta T."/>
            <person name="Montmayeur A."/>
            <person name="Murphy C."/>
            <person name="Neiman D."/>
            <person name="Pearson M."/>
            <person name="Priest M."/>
            <person name="Roberts A."/>
            <person name="Saif S."/>
            <person name="Shea T."/>
            <person name="Shenoy N."/>
            <person name="Sisk P."/>
            <person name="Stolte C."/>
            <person name="Sykes S."/>
            <person name="Yandava C."/>
            <person name="Wortman J."/>
            <person name="Nusbaum C."/>
            <person name="Birren B."/>
        </authorList>
    </citation>
    <scope>NUCLEOTIDE SEQUENCE</scope>
    <source>
        <strain evidence="2">ATCC 64411</strain>
    </source>
</reference>
<dbReference type="EMBL" id="ADBL01002029">
    <property type="status" value="NOT_ANNOTATED_CDS"/>
    <property type="molecule type" value="Genomic_DNA"/>
</dbReference>
<feature type="chain" id="PRO_5009385806" evidence="1">
    <location>
        <begin position="18"/>
        <end position="268"/>
    </location>
</feature>
<keyword evidence="4" id="KW-1185">Reference proteome</keyword>
<evidence type="ECO:0000313" key="4">
    <source>
        <dbReference type="Proteomes" id="UP000011715"/>
    </source>
</evidence>
<dbReference type="EMBL" id="GL876973">
    <property type="protein sequence ID" value="KLU89433.1"/>
    <property type="molecule type" value="Genomic_DNA"/>
</dbReference>
<evidence type="ECO:0000313" key="3">
    <source>
        <dbReference type="EnsemblFungi" id="MAPG_08404T0"/>
    </source>
</evidence>
<reference evidence="4" key="2">
    <citation type="submission" date="2010-05" db="EMBL/GenBank/DDBJ databases">
        <title>The genome sequence of Magnaporthe poae strain ATCC 64411.</title>
        <authorList>
            <person name="Ma L.-J."/>
            <person name="Dead R."/>
            <person name="Young S."/>
            <person name="Zeng Q."/>
            <person name="Koehrsen M."/>
            <person name="Alvarado L."/>
            <person name="Berlin A."/>
            <person name="Chapman S.B."/>
            <person name="Chen Z."/>
            <person name="Freedman E."/>
            <person name="Gellesch M."/>
            <person name="Goldberg J."/>
            <person name="Griggs A."/>
            <person name="Gujja S."/>
            <person name="Heilman E.R."/>
            <person name="Heiman D."/>
            <person name="Hepburn T."/>
            <person name="Howarth C."/>
            <person name="Jen D."/>
            <person name="Larson L."/>
            <person name="Mehta T."/>
            <person name="Neiman D."/>
            <person name="Pearson M."/>
            <person name="Roberts A."/>
            <person name="Saif S."/>
            <person name="Shea T."/>
            <person name="Shenoy N."/>
            <person name="Sisk P."/>
            <person name="Stolte C."/>
            <person name="Sykes S."/>
            <person name="Walk T."/>
            <person name="White J."/>
            <person name="Yandava C."/>
            <person name="Haas B."/>
            <person name="Nusbaum C."/>
            <person name="Birren B."/>
        </authorList>
    </citation>
    <scope>NUCLEOTIDE SEQUENCE [LARGE SCALE GENOMIC DNA]</scope>
    <source>
        <strain evidence="4">ATCC 64411 / 73-15</strain>
    </source>
</reference>
<dbReference type="Proteomes" id="UP000011715">
    <property type="component" value="Unassembled WGS sequence"/>
</dbReference>
<dbReference type="EnsemblFungi" id="MAPG_08404T0">
    <property type="protein sequence ID" value="MAPG_08404T0"/>
    <property type="gene ID" value="MAPG_08404"/>
</dbReference>